<dbReference type="EMBL" id="UOFU01000399">
    <property type="protein sequence ID" value="VAX04906.1"/>
    <property type="molecule type" value="Genomic_DNA"/>
</dbReference>
<dbReference type="PANTHER" id="PTHR10696:SF56">
    <property type="entry name" value="TAUD_TFDA-LIKE DOMAIN-CONTAINING PROTEIN"/>
    <property type="match status" value="1"/>
</dbReference>
<feature type="non-terminal residue" evidence="4">
    <location>
        <position position="1"/>
    </location>
</feature>
<protein>
    <recommendedName>
        <fullName evidence="3">TauD/TfdA-like domain-containing protein</fullName>
    </recommendedName>
</protein>
<keyword evidence="1" id="KW-0560">Oxidoreductase</keyword>
<evidence type="ECO:0000313" key="4">
    <source>
        <dbReference type="EMBL" id="VAX04906.1"/>
    </source>
</evidence>
<dbReference type="PANTHER" id="PTHR10696">
    <property type="entry name" value="GAMMA-BUTYROBETAINE HYDROXYLASE-RELATED"/>
    <property type="match status" value="1"/>
</dbReference>
<proteinExistence type="predicted"/>
<feature type="domain" description="TauD/TfdA-like" evidence="3">
    <location>
        <begin position="113"/>
        <end position="298"/>
    </location>
</feature>
<evidence type="ECO:0000256" key="2">
    <source>
        <dbReference type="ARBA" id="ARBA00023194"/>
    </source>
</evidence>
<gene>
    <name evidence="4" type="ORF">MNBD_GAMMA20-1054</name>
</gene>
<keyword evidence="2" id="KW-0045">Antibiotic biosynthesis</keyword>
<reference evidence="4" key="1">
    <citation type="submission" date="2018-06" db="EMBL/GenBank/DDBJ databases">
        <authorList>
            <person name="Zhirakovskaya E."/>
        </authorList>
    </citation>
    <scope>NUCLEOTIDE SEQUENCE</scope>
</reference>
<dbReference type="AlphaFoldDB" id="A0A3B1AGC0"/>
<sequence length="310" mass="34941">RGTLWKRTMMQTDNSPFDLDAVQAYGAWRERKLANYPASLDELMMPVENPHALTETEHTAILRACGRANMAVYTLAHPGEAQDKTLLTDLGVQCGLRDLDCHLYTDDDGISALQVSAQRRRYEYIPYSNHAISWHTDGYYNLPQHRVLGMVLHCVRPAAQGGENRLLDHEIAYIRLRDENPRHIAALMQADVMSIPANVEEGVEIRPLQRGPVFSVDMQSGKLHMRYTARTRSIEWKQDADTQAAVRALETVLAEDSPQSFRHRLAAGQGVICNNVLHSRSAFDDDAPAGQGRLMYRARFYQRVGPSTGE</sequence>
<dbReference type="SUPFAM" id="SSF51197">
    <property type="entry name" value="Clavaminate synthase-like"/>
    <property type="match status" value="1"/>
</dbReference>
<evidence type="ECO:0000256" key="1">
    <source>
        <dbReference type="ARBA" id="ARBA00023002"/>
    </source>
</evidence>
<dbReference type="Pfam" id="PF02668">
    <property type="entry name" value="TauD"/>
    <property type="match status" value="1"/>
</dbReference>
<dbReference type="InterPro" id="IPR042098">
    <property type="entry name" value="TauD-like_sf"/>
</dbReference>
<dbReference type="GO" id="GO:0016491">
    <property type="term" value="F:oxidoreductase activity"/>
    <property type="evidence" value="ECO:0007669"/>
    <property type="project" value="UniProtKB-KW"/>
</dbReference>
<name>A0A3B1AGC0_9ZZZZ</name>
<dbReference type="InterPro" id="IPR003819">
    <property type="entry name" value="TauD/TfdA-like"/>
</dbReference>
<dbReference type="GO" id="GO:0017000">
    <property type="term" value="P:antibiotic biosynthetic process"/>
    <property type="evidence" value="ECO:0007669"/>
    <property type="project" value="UniProtKB-KW"/>
</dbReference>
<organism evidence="4">
    <name type="scientific">hydrothermal vent metagenome</name>
    <dbReference type="NCBI Taxonomy" id="652676"/>
    <lineage>
        <taxon>unclassified sequences</taxon>
        <taxon>metagenomes</taxon>
        <taxon>ecological metagenomes</taxon>
    </lineage>
</organism>
<dbReference type="InterPro" id="IPR050411">
    <property type="entry name" value="AlphaKG_dependent_hydroxylases"/>
</dbReference>
<evidence type="ECO:0000259" key="3">
    <source>
        <dbReference type="Pfam" id="PF02668"/>
    </source>
</evidence>
<dbReference type="Gene3D" id="3.60.130.10">
    <property type="entry name" value="Clavaminate synthase-like"/>
    <property type="match status" value="1"/>
</dbReference>
<accession>A0A3B1AGC0</accession>